<dbReference type="EMBL" id="JBHLWQ010000004">
    <property type="protein sequence ID" value="MFC0198859.1"/>
    <property type="molecule type" value="Genomic_DNA"/>
</dbReference>
<dbReference type="Proteomes" id="UP001589795">
    <property type="component" value="Unassembled WGS sequence"/>
</dbReference>
<organism evidence="2 3">
    <name type="scientific">Paracoccus rhizosphaerae</name>
    <dbReference type="NCBI Taxonomy" id="1133347"/>
    <lineage>
        <taxon>Bacteria</taxon>
        <taxon>Pseudomonadati</taxon>
        <taxon>Pseudomonadota</taxon>
        <taxon>Alphaproteobacteria</taxon>
        <taxon>Rhodobacterales</taxon>
        <taxon>Paracoccaceae</taxon>
        <taxon>Paracoccus</taxon>
    </lineage>
</organism>
<dbReference type="RefSeq" id="WP_265507358.1">
    <property type="nucleotide sequence ID" value="NZ_JAOTBE010000029.1"/>
</dbReference>
<feature type="signal peptide" evidence="1">
    <location>
        <begin position="1"/>
        <end position="23"/>
    </location>
</feature>
<protein>
    <recommendedName>
        <fullName evidence="4">DUF2946 domain-containing protein</fullName>
    </recommendedName>
</protein>
<accession>A0ABV6CDR0</accession>
<reference evidence="2 3" key="1">
    <citation type="submission" date="2024-09" db="EMBL/GenBank/DDBJ databases">
        <authorList>
            <person name="Sun Q."/>
            <person name="Mori K."/>
        </authorList>
    </citation>
    <scope>NUCLEOTIDE SEQUENCE [LARGE SCALE GENOMIC DNA]</scope>
    <source>
        <strain evidence="2 3">CCM 7904</strain>
    </source>
</reference>
<evidence type="ECO:0000313" key="3">
    <source>
        <dbReference type="Proteomes" id="UP001589795"/>
    </source>
</evidence>
<evidence type="ECO:0008006" key="4">
    <source>
        <dbReference type="Google" id="ProtNLM"/>
    </source>
</evidence>
<keyword evidence="3" id="KW-1185">Reference proteome</keyword>
<comment type="caution">
    <text evidence="2">The sequence shown here is derived from an EMBL/GenBank/DDBJ whole genome shotgun (WGS) entry which is preliminary data.</text>
</comment>
<keyword evidence="1" id="KW-0732">Signal</keyword>
<evidence type="ECO:0000313" key="2">
    <source>
        <dbReference type="EMBL" id="MFC0198859.1"/>
    </source>
</evidence>
<sequence>MGCLIPFRILCLTLLTMVSLAFASATVVQGVPTLSDVRLEAYVLAAGSVADLCLHDEPQHSHPSRCSLCHLIAGCDLPPADLRLIAIEQRVAAAIIRPQIERATLCPRDPATPLRGPPVQNS</sequence>
<evidence type="ECO:0000256" key="1">
    <source>
        <dbReference type="SAM" id="SignalP"/>
    </source>
</evidence>
<gene>
    <name evidence="2" type="ORF">ACFFIZ_00450</name>
</gene>
<name>A0ABV6CDR0_9RHOB</name>
<feature type="chain" id="PRO_5046987882" description="DUF2946 domain-containing protein" evidence="1">
    <location>
        <begin position="24"/>
        <end position="122"/>
    </location>
</feature>
<proteinExistence type="predicted"/>